<dbReference type="PANTHER" id="PTHR43963:SF6">
    <property type="entry name" value="CHAIN DEHYDROGENASE FAMILY PROTEIN, PUTATIVE (AFU_ORTHOLOGUE AFUA_3G15350)-RELATED"/>
    <property type="match status" value="1"/>
</dbReference>
<comment type="caution">
    <text evidence="5">The sequence shown here is derived from an EMBL/GenBank/DDBJ whole genome shotgun (WGS) entry which is preliminary data.</text>
</comment>
<evidence type="ECO:0008006" key="7">
    <source>
        <dbReference type="Google" id="ProtNLM"/>
    </source>
</evidence>
<evidence type="ECO:0000256" key="4">
    <source>
        <dbReference type="RuleBase" id="RU000363"/>
    </source>
</evidence>
<organism evidence="5 6">
    <name type="scientific">Chlorella vulgaris</name>
    <name type="common">Green alga</name>
    <dbReference type="NCBI Taxonomy" id="3077"/>
    <lineage>
        <taxon>Eukaryota</taxon>
        <taxon>Viridiplantae</taxon>
        <taxon>Chlorophyta</taxon>
        <taxon>core chlorophytes</taxon>
        <taxon>Trebouxiophyceae</taxon>
        <taxon>Chlorellales</taxon>
        <taxon>Chlorellaceae</taxon>
        <taxon>Chlorella clade</taxon>
        <taxon>Chlorella</taxon>
    </lineage>
</organism>
<gene>
    <name evidence="5" type="ORF">D9Q98_000681</name>
</gene>
<sequence length="272" mass="29164">MAPLTAVITGANQGIGLEIARKLAQHANTRIVMAARSEEKGRTAQAQVQADAAAGNEVLLHQLDITDSGSIARFAEWAEQELHMVDVLVNNAGFAFKGNAFGAEEAQQTIGVNFRGTANVTEALLPLIPDGGRIINVGSSAGKLSIVKDTALRERFERAARREELEKLCDNFVDAIRLGKHSQEGWPSSMYGISKLALNQYGRVLAQQLQPRGIMVATVCPGYCSTSMSSFGGSQSAEAGADTPAWLAVEVPAAEAMSKSGRFFRDRKEEPF</sequence>
<dbReference type="PRINTS" id="PR00081">
    <property type="entry name" value="GDHRDH"/>
</dbReference>
<reference evidence="5" key="1">
    <citation type="journal article" date="2019" name="Plant J.">
        <title>Chlorella vulgaris genome assembly and annotation reveals the molecular basis for metabolic acclimation to high light conditions.</title>
        <authorList>
            <person name="Cecchin M."/>
            <person name="Marcolungo L."/>
            <person name="Rossato M."/>
            <person name="Girolomoni L."/>
            <person name="Cosentino E."/>
            <person name="Cuine S."/>
            <person name="Li-Beisson Y."/>
            <person name="Delledonne M."/>
            <person name="Ballottari M."/>
        </authorList>
    </citation>
    <scope>NUCLEOTIDE SEQUENCE</scope>
    <source>
        <strain evidence="5">211/11P</strain>
    </source>
</reference>
<dbReference type="Pfam" id="PF13561">
    <property type="entry name" value="adh_short_C2"/>
    <property type="match status" value="1"/>
</dbReference>
<comment type="similarity">
    <text evidence="1 4">Belongs to the short-chain dehydrogenases/reductases (SDR) family.</text>
</comment>
<dbReference type="Gene3D" id="3.40.50.720">
    <property type="entry name" value="NAD(P)-binding Rossmann-like Domain"/>
    <property type="match status" value="1"/>
</dbReference>
<keyword evidence="2" id="KW-0521">NADP</keyword>
<evidence type="ECO:0000256" key="3">
    <source>
        <dbReference type="ARBA" id="ARBA00023002"/>
    </source>
</evidence>
<dbReference type="PANTHER" id="PTHR43963">
    <property type="entry name" value="CARBONYL REDUCTASE 1-RELATED"/>
    <property type="match status" value="1"/>
</dbReference>
<dbReference type="InterPro" id="IPR020904">
    <property type="entry name" value="Sc_DH/Rdtase_CS"/>
</dbReference>
<reference evidence="5" key="2">
    <citation type="submission" date="2020-11" db="EMBL/GenBank/DDBJ databases">
        <authorList>
            <person name="Cecchin M."/>
            <person name="Marcolungo L."/>
            <person name="Rossato M."/>
            <person name="Girolomoni L."/>
            <person name="Cosentino E."/>
            <person name="Cuine S."/>
            <person name="Li-Beisson Y."/>
            <person name="Delledonne M."/>
            <person name="Ballottari M."/>
        </authorList>
    </citation>
    <scope>NUCLEOTIDE SEQUENCE</scope>
    <source>
        <strain evidence="5">211/11P</strain>
        <tissue evidence="5">Whole cell</tissue>
    </source>
</reference>
<evidence type="ECO:0000313" key="5">
    <source>
        <dbReference type="EMBL" id="KAI3438244.1"/>
    </source>
</evidence>
<dbReference type="EMBL" id="SIDB01000001">
    <property type="protein sequence ID" value="KAI3438244.1"/>
    <property type="molecule type" value="Genomic_DNA"/>
</dbReference>
<proteinExistence type="inferred from homology"/>
<evidence type="ECO:0000313" key="6">
    <source>
        <dbReference type="Proteomes" id="UP001055712"/>
    </source>
</evidence>
<dbReference type="Pfam" id="PF00106">
    <property type="entry name" value="adh_short"/>
    <property type="match status" value="1"/>
</dbReference>
<dbReference type="Proteomes" id="UP001055712">
    <property type="component" value="Unassembled WGS sequence"/>
</dbReference>
<keyword evidence="3" id="KW-0560">Oxidoreductase</keyword>
<dbReference type="SUPFAM" id="SSF51735">
    <property type="entry name" value="NAD(P)-binding Rossmann-fold domains"/>
    <property type="match status" value="1"/>
</dbReference>
<dbReference type="InterPro" id="IPR002347">
    <property type="entry name" value="SDR_fam"/>
</dbReference>
<dbReference type="PRINTS" id="PR00080">
    <property type="entry name" value="SDRFAMILY"/>
</dbReference>
<dbReference type="OrthoDB" id="1933717at2759"/>
<evidence type="ECO:0000256" key="1">
    <source>
        <dbReference type="ARBA" id="ARBA00006484"/>
    </source>
</evidence>
<dbReference type="AlphaFoldDB" id="A0A9D4TYI6"/>
<protein>
    <recommendedName>
        <fullName evidence="7">Carbonyl reductase</fullName>
    </recommendedName>
</protein>
<name>A0A9D4TYI6_CHLVU</name>
<dbReference type="GO" id="GO:0016491">
    <property type="term" value="F:oxidoreductase activity"/>
    <property type="evidence" value="ECO:0007669"/>
    <property type="project" value="UniProtKB-KW"/>
</dbReference>
<dbReference type="InterPro" id="IPR036291">
    <property type="entry name" value="NAD(P)-bd_dom_sf"/>
</dbReference>
<evidence type="ECO:0000256" key="2">
    <source>
        <dbReference type="ARBA" id="ARBA00022857"/>
    </source>
</evidence>
<dbReference type="PROSITE" id="PS00061">
    <property type="entry name" value="ADH_SHORT"/>
    <property type="match status" value="1"/>
</dbReference>
<accession>A0A9D4TYI6</accession>
<keyword evidence="6" id="KW-1185">Reference proteome</keyword>